<dbReference type="InterPro" id="IPR027417">
    <property type="entry name" value="P-loop_NTPase"/>
</dbReference>
<dbReference type="EMBL" id="JADOET010000003">
    <property type="protein sequence ID" value="MBF8149257.1"/>
    <property type="molecule type" value="Genomic_DNA"/>
</dbReference>
<dbReference type="PANTHER" id="PTHR37291">
    <property type="entry name" value="5-METHYLCYTOSINE-SPECIFIC RESTRICTION ENZYME B"/>
    <property type="match status" value="1"/>
</dbReference>
<dbReference type="InterPro" id="IPR052934">
    <property type="entry name" value="Methyl-DNA_Rec/Restrict_Enz"/>
</dbReference>
<evidence type="ECO:0000313" key="2">
    <source>
        <dbReference type="EMBL" id="MBF8149257.1"/>
    </source>
</evidence>
<evidence type="ECO:0000259" key="1">
    <source>
        <dbReference type="Pfam" id="PF07728"/>
    </source>
</evidence>
<dbReference type="Pfam" id="PF07728">
    <property type="entry name" value="AAA_5"/>
    <property type="match status" value="1"/>
</dbReference>
<reference evidence="2 3" key="1">
    <citation type="submission" date="2020-11" db="EMBL/GenBank/DDBJ databases">
        <title>Winogradskyella marina sp. nov., isolated from marine sediment.</title>
        <authorList>
            <person name="Bo J."/>
            <person name="Wang S."/>
            <person name="Song X."/>
            <person name="Du Z."/>
        </authorList>
    </citation>
    <scope>NUCLEOTIDE SEQUENCE [LARGE SCALE GENOMIC DNA]</scope>
    <source>
        <strain evidence="2 3">F6397</strain>
    </source>
</reference>
<name>A0ABS0EFM3_9FLAO</name>
<dbReference type="InterPro" id="IPR011704">
    <property type="entry name" value="ATPase_dyneun-rel_AAA"/>
</dbReference>
<dbReference type="RefSeq" id="WP_195870540.1">
    <property type="nucleotide sequence ID" value="NZ_JADOET010000003.1"/>
</dbReference>
<dbReference type="PANTHER" id="PTHR37291:SF1">
    <property type="entry name" value="TYPE IV METHYL-DIRECTED RESTRICTION ENZYME ECOKMCRB SUBUNIT"/>
    <property type="match status" value="1"/>
</dbReference>
<gene>
    <name evidence="2" type="ORF">ITJ86_05080</name>
</gene>
<comment type="caution">
    <text evidence="2">The sequence shown here is derived from an EMBL/GenBank/DDBJ whole genome shotgun (WGS) entry which is preliminary data.</text>
</comment>
<dbReference type="Gene3D" id="3.40.50.300">
    <property type="entry name" value="P-loop containing nucleotide triphosphate hydrolases"/>
    <property type="match status" value="1"/>
</dbReference>
<accession>A0ABS0EFM3</accession>
<proteinExistence type="predicted"/>
<dbReference type="SUPFAM" id="SSF52540">
    <property type="entry name" value="P-loop containing nucleoside triphosphate hydrolases"/>
    <property type="match status" value="1"/>
</dbReference>
<feature type="domain" description="ATPase dynein-related AAA" evidence="1">
    <location>
        <begin position="660"/>
        <end position="795"/>
    </location>
</feature>
<dbReference type="Proteomes" id="UP000611215">
    <property type="component" value="Unassembled WGS sequence"/>
</dbReference>
<protein>
    <submittedName>
        <fullName evidence="2">AAA family ATPase</fullName>
    </submittedName>
</protein>
<organism evidence="2 3">
    <name type="scientific">Winogradskyella marina</name>
    <dbReference type="NCBI Taxonomy" id="2785530"/>
    <lineage>
        <taxon>Bacteria</taxon>
        <taxon>Pseudomonadati</taxon>
        <taxon>Bacteroidota</taxon>
        <taxon>Flavobacteriia</taxon>
        <taxon>Flavobacteriales</taxon>
        <taxon>Flavobacteriaceae</taxon>
        <taxon>Winogradskyella</taxon>
    </lineage>
</organism>
<sequence>MEEKIVKLIDDYKNYLRKNGNKDEVYKWQAIANFQDHWDFQSSNFYIMFKQALSKRENLMFQNSYGFLDKLGKNHPDKLQRLFALILNTKSSFGAIYNLSRQFADQCLIDLKQTLNRDNLSHQLDERTISFLRVLNNPEGDYLYKANVYEALCEYLEIDKVTTAGEKYDHFVQLATRFIPYLEKDEELLELCNNYIPKDFKFNSIKLIFQDAVYNMLISVPASGDNKKFMSRLFNELKEEIENEEHPLKHHVWVDKNTESYRQVSILPNTSQISIAEMHYELYRYSKEICFEVHPEGNLEFKRSIQSFINEFPNSQNGLKLSKWQTGIGDKEIDKGEHFKLVPKTKIPYDLKPENYEKVKSGLLSQFKSLYSDFNEPFLEFLKTNENKLENVKQEFINWLVNKPKSNYFSNDKDTLRRYLDNYNTYFEIDVFEVSKTNYNSIIDIIDQVAYKDDNSEFFRYSERESAHRPRAILGKTNYYQFLEQRFNESNAVVNEVFNYSPAQNQILYGPPGTGKTFYLKDQLFNKYTSKETSISKEQHFEIVVSNCSWWQVIAIALLDMGNSKVSEIFEHDWVKKKASLSSSKTVRPTLWGQLQSHTINECEYVNVTNRQQPLIFNKTEDTYWEILEDQVEELVPELYELKDSVEHYNPDPDKIIKHYNFVTFHQSFAYEDFIEGIKPILPEVDAEVQDSKDLGFTIEDGVFKRICAKAKHDPENRYAIFIDEINRGNVSAIFGELITLIETDKRKGAKNELSITLPYSKKEFSVPSNLDIYGTMNTADRSVEALDTALRRRFEFKEIMPDYNVINGEEVAGVLLSEVLETINQRVELLIDRDHTIGHSYFVGVGTSEQLAKAFNNKIVPLLQEYFYGDYGKIGLVLGKGFVEKQKNDKVDFASFDYDNANDFRIASYHLKPVNATTVISAVEGLLGKTETVSP</sequence>
<keyword evidence="3" id="KW-1185">Reference proteome</keyword>
<evidence type="ECO:0000313" key="3">
    <source>
        <dbReference type="Proteomes" id="UP000611215"/>
    </source>
</evidence>